<feature type="transmembrane region" description="Helical" evidence="5">
    <location>
        <begin position="218"/>
        <end position="237"/>
    </location>
</feature>
<dbReference type="GO" id="GO:0046583">
    <property type="term" value="F:monoatomic cation efflux transmembrane transporter activity"/>
    <property type="evidence" value="ECO:0007669"/>
    <property type="project" value="TreeGrafter"/>
</dbReference>
<comment type="subcellular location">
    <subcellularLocation>
        <location evidence="1">Membrane</location>
        <topology evidence="1">Multi-pass membrane protein</topology>
    </subcellularLocation>
</comment>
<dbReference type="CDD" id="cd09323">
    <property type="entry name" value="TDT_SLAC1_like"/>
    <property type="match status" value="1"/>
</dbReference>
<name>A0AAU7EAM2_9BACT</name>
<organism evidence="6">
    <name type="scientific">Campylobacter sp. CCS1377</name>
    <dbReference type="NCBI Taxonomy" id="3158229"/>
    <lineage>
        <taxon>Bacteria</taxon>
        <taxon>Pseudomonadati</taxon>
        <taxon>Campylobacterota</taxon>
        <taxon>Epsilonproteobacteria</taxon>
        <taxon>Campylobacterales</taxon>
        <taxon>Campylobacteraceae</taxon>
        <taxon>Campylobacter</taxon>
    </lineage>
</organism>
<feature type="transmembrane region" description="Helical" evidence="5">
    <location>
        <begin position="78"/>
        <end position="95"/>
    </location>
</feature>
<evidence type="ECO:0000256" key="1">
    <source>
        <dbReference type="ARBA" id="ARBA00004141"/>
    </source>
</evidence>
<dbReference type="PANTHER" id="PTHR37955:SF1">
    <property type="entry name" value="DEP DOMAIN-CONTAINING PROTEIN"/>
    <property type="match status" value="1"/>
</dbReference>
<feature type="transmembrane region" description="Helical" evidence="5">
    <location>
        <begin position="249"/>
        <end position="268"/>
    </location>
</feature>
<accession>A0AAU7EAM2</accession>
<reference evidence="6" key="1">
    <citation type="submission" date="2024-05" db="EMBL/GenBank/DDBJ databases">
        <title>Campylobacter coli isolated from environmental waters in Slovenia.</title>
        <authorList>
            <person name="Zautner A.E."/>
            <person name="Bunk B."/>
            <person name="Riedel T."/>
            <person name="Sproeer C."/>
        </authorList>
    </citation>
    <scope>NUCLEOTIDE SEQUENCE</scope>
    <source>
        <strain evidence="6">CCS1377</strain>
    </source>
</reference>
<dbReference type="AlphaFoldDB" id="A0AAU7EAM2"/>
<feature type="transmembrane region" description="Helical" evidence="5">
    <location>
        <begin position="158"/>
        <end position="179"/>
    </location>
</feature>
<feature type="transmembrane region" description="Helical" evidence="5">
    <location>
        <begin position="191"/>
        <end position="212"/>
    </location>
</feature>
<feature type="transmembrane region" description="Helical" evidence="5">
    <location>
        <begin position="41"/>
        <end position="66"/>
    </location>
</feature>
<dbReference type="Pfam" id="PF03595">
    <property type="entry name" value="SLAC1"/>
    <property type="match status" value="1"/>
</dbReference>
<keyword evidence="3 5" id="KW-1133">Transmembrane helix</keyword>
<feature type="transmembrane region" description="Helical" evidence="5">
    <location>
        <begin position="274"/>
        <end position="298"/>
    </location>
</feature>
<protein>
    <submittedName>
        <fullName evidence="6">SLAC1 anion channel family protein</fullName>
    </submittedName>
</protein>
<dbReference type="EMBL" id="CP155620">
    <property type="protein sequence ID" value="XBJ29958.1"/>
    <property type="molecule type" value="Genomic_DNA"/>
</dbReference>
<feature type="transmembrane region" description="Helical" evidence="5">
    <location>
        <begin position="7"/>
        <end position="29"/>
    </location>
</feature>
<proteinExistence type="predicted"/>
<evidence type="ECO:0000313" key="6">
    <source>
        <dbReference type="EMBL" id="XBJ29958.1"/>
    </source>
</evidence>
<feature type="transmembrane region" description="Helical" evidence="5">
    <location>
        <begin position="101"/>
        <end position="124"/>
    </location>
</feature>
<sequence length="314" mass="37137">MHKIKNFPIMFFAVIMGMGGFSLVVFALSEKFKFSLVFFDIFRVISTSLFMIIVVFYLMKIILYFNAFKAEINHPIKINFTATFSISLLILAMLWKDFPVFYQSLFYIGLVFQTFITFYVISFWIKNNLEIKHSNPAWFIPVVGNLIVVIAGEKEWAWLWYYFSIAMFFYGILFSIIFYRILFHDQLAMKFIPTMFIMLAPPAVGFLSYVKIVGYDLFAQSLFSLTLFFSFLLFFMFKSFFKLKFFLSWWAFTFPSAAAILAILKFYEFSHESIFLYFGVFLFVILCIMMLLVGFYTLKNIINQSIFEEEPVLK</sequence>
<dbReference type="InterPro" id="IPR004695">
    <property type="entry name" value="SLAC1/Mae1/Ssu1/TehA"/>
</dbReference>
<dbReference type="PANTHER" id="PTHR37955">
    <property type="entry name" value="TELLURITE RESISTANCE PROTEIN TEHA"/>
    <property type="match status" value="1"/>
</dbReference>
<evidence type="ECO:0000256" key="3">
    <source>
        <dbReference type="ARBA" id="ARBA00022989"/>
    </source>
</evidence>
<keyword evidence="4 5" id="KW-0472">Membrane</keyword>
<keyword evidence="2 5" id="KW-0812">Transmembrane</keyword>
<evidence type="ECO:0000256" key="4">
    <source>
        <dbReference type="ARBA" id="ARBA00023136"/>
    </source>
</evidence>
<evidence type="ECO:0000256" key="2">
    <source>
        <dbReference type="ARBA" id="ARBA00022692"/>
    </source>
</evidence>
<gene>
    <name evidence="6" type="ORF">AAH949_03760</name>
</gene>
<dbReference type="InterPro" id="IPR038665">
    <property type="entry name" value="Voltage-dep_anion_channel_sf"/>
</dbReference>
<dbReference type="InterPro" id="IPR052951">
    <property type="entry name" value="Tellurite_res_ion_channel"/>
</dbReference>
<feature type="transmembrane region" description="Helical" evidence="5">
    <location>
        <begin position="136"/>
        <end position="152"/>
    </location>
</feature>
<evidence type="ECO:0000256" key="5">
    <source>
        <dbReference type="SAM" id="Phobius"/>
    </source>
</evidence>
<dbReference type="RefSeq" id="WP_348519021.1">
    <property type="nucleotide sequence ID" value="NZ_CP155620.1"/>
</dbReference>
<dbReference type="GO" id="GO:0005886">
    <property type="term" value="C:plasma membrane"/>
    <property type="evidence" value="ECO:0007669"/>
    <property type="project" value="TreeGrafter"/>
</dbReference>
<dbReference type="Gene3D" id="1.50.10.150">
    <property type="entry name" value="Voltage-dependent anion channel"/>
    <property type="match status" value="1"/>
</dbReference>